<dbReference type="Pfam" id="PF12796">
    <property type="entry name" value="Ank_2"/>
    <property type="match status" value="1"/>
</dbReference>
<dbReference type="EMBL" id="VCAZ01000013">
    <property type="protein sequence ID" value="TSK45864.1"/>
    <property type="molecule type" value="Genomic_DNA"/>
</dbReference>
<dbReference type="Gene3D" id="3.30.710.10">
    <property type="entry name" value="Potassium Channel Kv1.1, Chain A"/>
    <property type="match status" value="1"/>
</dbReference>
<dbReference type="Pfam" id="PF00023">
    <property type="entry name" value="Ank"/>
    <property type="match status" value="1"/>
</dbReference>
<evidence type="ECO:0000313" key="8">
    <source>
        <dbReference type="Proteomes" id="UP000319801"/>
    </source>
</evidence>
<organism evidence="7 8">
    <name type="scientific">Bagarius yarrelli</name>
    <name type="common">Goonch</name>
    <name type="synonym">Bagrus yarrelli</name>
    <dbReference type="NCBI Taxonomy" id="175774"/>
    <lineage>
        <taxon>Eukaryota</taxon>
        <taxon>Metazoa</taxon>
        <taxon>Chordata</taxon>
        <taxon>Craniata</taxon>
        <taxon>Vertebrata</taxon>
        <taxon>Euteleostomi</taxon>
        <taxon>Actinopterygii</taxon>
        <taxon>Neopterygii</taxon>
        <taxon>Teleostei</taxon>
        <taxon>Ostariophysi</taxon>
        <taxon>Siluriformes</taxon>
        <taxon>Sisoridae</taxon>
        <taxon>Sisorinae</taxon>
        <taxon>Bagarius</taxon>
    </lineage>
</organism>
<dbReference type="PROSITE" id="PS50088">
    <property type="entry name" value="ANK_REPEAT"/>
    <property type="match status" value="3"/>
</dbReference>
<dbReference type="Pfam" id="PF00651">
    <property type="entry name" value="BTB"/>
    <property type="match status" value="1"/>
</dbReference>
<evidence type="ECO:0000256" key="4">
    <source>
        <dbReference type="ARBA" id="ARBA00071422"/>
    </source>
</evidence>
<evidence type="ECO:0000256" key="1">
    <source>
        <dbReference type="ARBA" id="ARBA00022737"/>
    </source>
</evidence>
<keyword evidence="8" id="KW-1185">Reference proteome</keyword>
<dbReference type="InterPro" id="IPR052089">
    <property type="entry name" value="Ankyrin-BTB/POZ_domain"/>
</dbReference>
<comment type="caution">
    <text evidence="7">The sequence shown here is derived from an EMBL/GenBank/DDBJ whole genome shotgun (WGS) entry which is preliminary data.</text>
</comment>
<feature type="repeat" description="ANK" evidence="5">
    <location>
        <begin position="563"/>
        <end position="595"/>
    </location>
</feature>
<dbReference type="SUPFAM" id="SSF54695">
    <property type="entry name" value="POZ domain"/>
    <property type="match status" value="1"/>
</dbReference>
<feature type="repeat" description="ANK" evidence="5">
    <location>
        <begin position="602"/>
        <end position="634"/>
    </location>
</feature>
<evidence type="ECO:0000256" key="5">
    <source>
        <dbReference type="PROSITE-ProRule" id="PRU00023"/>
    </source>
</evidence>
<dbReference type="Gene3D" id="1.25.40.20">
    <property type="entry name" value="Ankyrin repeat-containing domain"/>
    <property type="match status" value="1"/>
</dbReference>
<dbReference type="PANTHER" id="PTHR46071">
    <property type="entry name" value="ANKYRIN REPEAT AND BTB/POZ DOMAIN-CONTAINING"/>
    <property type="match status" value="1"/>
</dbReference>
<dbReference type="SMART" id="SM00248">
    <property type="entry name" value="ANK"/>
    <property type="match status" value="4"/>
</dbReference>
<evidence type="ECO:0000256" key="3">
    <source>
        <dbReference type="ARBA" id="ARBA00056228"/>
    </source>
</evidence>
<dbReference type="Gene3D" id="1.10.20.10">
    <property type="entry name" value="Histone, subunit A"/>
    <property type="match status" value="1"/>
</dbReference>
<evidence type="ECO:0000256" key="2">
    <source>
        <dbReference type="ARBA" id="ARBA00023043"/>
    </source>
</evidence>
<accession>A0A556TRK5</accession>
<protein>
    <recommendedName>
        <fullName evidence="4">Ankyrin repeat and BTB/POZ domain-containing protein 2</fullName>
    </recommendedName>
</protein>
<dbReference type="CDD" id="cd22913">
    <property type="entry name" value="HFD_ABTB2-like"/>
    <property type="match status" value="1"/>
</dbReference>
<proteinExistence type="predicted"/>
<dbReference type="InterPro" id="IPR036770">
    <property type="entry name" value="Ankyrin_rpt-contain_sf"/>
</dbReference>
<keyword evidence="1" id="KW-0677">Repeat</keyword>
<evidence type="ECO:0000313" key="7">
    <source>
        <dbReference type="EMBL" id="TSK45864.1"/>
    </source>
</evidence>
<dbReference type="FunFam" id="1.10.20.10:FF:000057">
    <property type="entry name" value="ankyrin repeat and BTB/POZ domain-containing protein 2"/>
    <property type="match status" value="1"/>
</dbReference>
<dbReference type="PANTHER" id="PTHR46071:SF3">
    <property type="entry name" value="ANKYRIN REPEAT AND BTB_POZ DOMAIN-CONTAINING PROTEIN 2"/>
    <property type="match status" value="1"/>
</dbReference>
<dbReference type="SMART" id="SM00225">
    <property type="entry name" value="BTB"/>
    <property type="match status" value="1"/>
</dbReference>
<reference evidence="7 8" key="1">
    <citation type="journal article" date="2019" name="Genome Biol. Evol.">
        <title>Whole-Genome Sequencing of the Giant Devil Catfish, Bagarius yarrelli.</title>
        <authorList>
            <person name="Jiang W."/>
            <person name="Lv Y."/>
            <person name="Cheng L."/>
            <person name="Yang K."/>
            <person name="Chao B."/>
            <person name="Wang X."/>
            <person name="Li Y."/>
            <person name="Pan X."/>
            <person name="You X."/>
            <person name="Zhang Y."/>
            <person name="Yang J."/>
            <person name="Li J."/>
            <person name="Zhang X."/>
            <person name="Liu S."/>
            <person name="Sun C."/>
            <person name="Yang J."/>
            <person name="Shi Q."/>
        </authorList>
    </citation>
    <scope>NUCLEOTIDE SEQUENCE [LARGE SCALE GENOMIC DNA]</scope>
    <source>
        <strain evidence="7">JWS20170419001</strain>
        <tissue evidence="7">Muscle</tissue>
    </source>
</reference>
<keyword evidence="2 5" id="KW-0040">ANK repeat</keyword>
<feature type="domain" description="BTB" evidence="6">
    <location>
        <begin position="840"/>
        <end position="909"/>
    </location>
</feature>
<sequence>MAGGSSSTMKTLEELTLDSGYGAGDSCKSLSLSSCRSNSQALTSAPHRGNWWYFSGSMNSRNNSWDTVNTALNEDPEDIFSKCPRLPEIEEFPWTEEDVGKVLRGVAGESAVFSGEAVRRLSVLMRRALIRIAREAQRLSVMHCRCTRFEVQSAIRLVLSWALAEHCVAATVRAISMYDMSTGELLRKGKSARCGLKLSVGRFFRWMVDTRVSVRVHEYAAIVLSACIEALVEEVGARVLLAERQHGACADATAAGVRITTEALEGVVNNDSELWGVLQPYEHLICGKNANGVLSLPAYFSPYTEGQPAGLESREDAYAQLELRTLEQSLLATCVGSISELSDLVSRAMHHMQRLGSVRVGASPARHVRQQHVSWSPDALHTLYYFLRCPQMESMENPNLEPPRMALSKERPFLLLPPLMEWLRVAIVHAEHRRSLLVDSDDVRQAARQLLPGLDCEPRLLKPECCFSSFKRLDAKAATDKFQLDLGFRMLNCGRTDLIGQAIELLGPDGVNSMDDQGMTPLMYACAAGDEALVQMLIDAGANPDVAVPVCSPKHPSVHPDSRHWSALTFAVLHGHISVAELLLDAGANVEGAAVRNGQENCADTPLQLASAAGNYEMVSLLLVRGADPLQRAREGNTLTSSLYEDMNCFSHAAAHGHRNVLRKLLSQPQQVKDDVLSLEEILAEGVVGVVEEAAPSEEGQPRLCKARMKALQEASFYSAEHGYLDVTMELRLLGVPWRLHVWLESLRSAQLHSRASVMLSLLRDFSSIKEDEYGNQLLSVGLPLMFNIFKSCKSEAITQQLGSIFSHCFGSAPLPVIPEKKATLSAQLDPHFLNNQEMSDVTFLVEGKPFYAHRVLLITASDRFKSLLGSSTTDGSQHCKEIEISDVKYNIFQLMMSYLYSGGTESLKLAVPELLELLSVATLFQLEGLQRHCEVLCAQNINLDNAVSVYNTAKTQGAAELSAYCKGYFLKNMGALLEREGFRALISSSRSASARDSLLDEMEALLAHTMHLLRTKSHV</sequence>
<name>A0A556TRK5_BAGYA</name>
<dbReference type="SUPFAM" id="SSF47113">
    <property type="entry name" value="Histone-fold"/>
    <property type="match status" value="2"/>
</dbReference>
<dbReference type="OrthoDB" id="2316821at2759"/>
<comment type="function">
    <text evidence="3">May be involved in the initiation of hepatocyte growth.</text>
</comment>
<dbReference type="PROSITE" id="PS50097">
    <property type="entry name" value="BTB"/>
    <property type="match status" value="1"/>
</dbReference>
<dbReference type="FunFam" id="1.25.40.20:FF:000045">
    <property type="entry name" value="Ankyrin repeat and BTB/POZ domain-containing protein 2"/>
    <property type="match status" value="1"/>
</dbReference>
<dbReference type="InterPro" id="IPR009072">
    <property type="entry name" value="Histone-fold"/>
</dbReference>
<dbReference type="GO" id="GO:0046982">
    <property type="term" value="F:protein heterodimerization activity"/>
    <property type="evidence" value="ECO:0007669"/>
    <property type="project" value="InterPro"/>
</dbReference>
<dbReference type="AlphaFoldDB" id="A0A556TRK5"/>
<dbReference type="InterPro" id="IPR059008">
    <property type="entry name" value="ABTB2/3_histone"/>
</dbReference>
<dbReference type="Proteomes" id="UP000319801">
    <property type="component" value="Unassembled WGS sequence"/>
</dbReference>
<dbReference type="InterPro" id="IPR000210">
    <property type="entry name" value="BTB/POZ_dom"/>
</dbReference>
<dbReference type="PROSITE" id="PS50297">
    <property type="entry name" value="ANK_REP_REGION"/>
    <property type="match status" value="3"/>
</dbReference>
<evidence type="ECO:0000259" key="6">
    <source>
        <dbReference type="PROSITE" id="PS50097"/>
    </source>
</evidence>
<dbReference type="Pfam" id="PF26281">
    <property type="entry name" value="Histone_ABTB"/>
    <property type="match status" value="1"/>
</dbReference>
<dbReference type="FunFam" id="3.30.710.10:FF:000030">
    <property type="entry name" value="Ankyrin repeat and BTB/POZ domain-containing protein BTBD11"/>
    <property type="match status" value="1"/>
</dbReference>
<feature type="repeat" description="ANK" evidence="5">
    <location>
        <begin position="517"/>
        <end position="549"/>
    </location>
</feature>
<dbReference type="InterPro" id="IPR011333">
    <property type="entry name" value="SKP1/BTB/POZ_sf"/>
</dbReference>
<gene>
    <name evidence="7" type="ORF">Baya_4955</name>
</gene>
<dbReference type="SUPFAM" id="SSF48403">
    <property type="entry name" value="Ankyrin repeat"/>
    <property type="match status" value="1"/>
</dbReference>
<dbReference type="InterPro" id="IPR002110">
    <property type="entry name" value="Ankyrin_rpt"/>
</dbReference>